<dbReference type="SUPFAM" id="SSF54368">
    <property type="entry name" value="Glutamine synthetase, N-terminal domain"/>
    <property type="match status" value="1"/>
</dbReference>
<evidence type="ECO:0000256" key="3">
    <source>
        <dbReference type="PROSITE-ProRule" id="PRU01331"/>
    </source>
</evidence>
<evidence type="ECO:0000256" key="2">
    <source>
        <dbReference type="ARBA" id="ARBA00022598"/>
    </source>
</evidence>
<evidence type="ECO:0000256" key="4">
    <source>
        <dbReference type="RuleBase" id="RU000384"/>
    </source>
</evidence>
<dbReference type="CDD" id="cd00431">
    <property type="entry name" value="cysteine_hydrolases"/>
    <property type="match status" value="1"/>
</dbReference>
<dbReference type="InterPro" id="IPR000868">
    <property type="entry name" value="Isochorismatase-like_dom"/>
</dbReference>
<feature type="region of interest" description="Disordered" evidence="5">
    <location>
        <begin position="1"/>
        <end position="25"/>
    </location>
</feature>
<dbReference type="EMBL" id="JALLBG020000237">
    <property type="protein sequence ID" value="KAL3758169.1"/>
    <property type="molecule type" value="Genomic_DNA"/>
</dbReference>
<dbReference type="GO" id="GO:0016874">
    <property type="term" value="F:ligase activity"/>
    <property type="evidence" value="ECO:0007669"/>
    <property type="project" value="UniProtKB-KW"/>
</dbReference>
<evidence type="ECO:0000313" key="7">
    <source>
        <dbReference type="EMBL" id="KAL3758169.1"/>
    </source>
</evidence>
<dbReference type="SUPFAM" id="SSF55931">
    <property type="entry name" value="Glutamine synthetase/guanido kinase"/>
    <property type="match status" value="1"/>
</dbReference>
<dbReference type="Pfam" id="PF00857">
    <property type="entry name" value="Isochorismatase"/>
    <property type="match status" value="1"/>
</dbReference>
<dbReference type="Proteomes" id="UP001530293">
    <property type="component" value="Unassembled WGS sequence"/>
</dbReference>
<protein>
    <recommendedName>
        <fullName evidence="6">GS catalytic domain-containing protein</fullName>
    </recommendedName>
</protein>
<gene>
    <name evidence="7" type="ORF">ACHAWU_004807</name>
</gene>
<comment type="similarity">
    <text evidence="1">Belongs to the isochorismatase family.</text>
</comment>
<accession>A0ABD3M2B2</accession>
<organism evidence="7 8">
    <name type="scientific">Discostella pseudostelligera</name>
    <dbReference type="NCBI Taxonomy" id="259834"/>
    <lineage>
        <taxon>Eukaryota</taxon>
        <taxon>Sar</taxon>
        <taxon>Stramenopiles</taxon>
        <taxon>Ochrophyta</taxon>
        <taxon>Bacillariophyta</taxon>
        <taxon>Coscinodiscophyceae</taxon>
        <taxon>Thalassiosirophycidae</taxon>
        <taxon>Stephanodiscales</taxon>
        <taxon>Stephanodiscaceae</taxon>
        <taxon>Discostella</taxon>
    </lineage>
</organism>
<dbReference type="SUPFAM" id="SSF52499">
    <property type="entry name" value="Isochorismatase-like hydrolases"/>
    <property type="match status" value="1"/>
</dbReference>
<dbReference type="SMART" id="SM01230">
    <property type="entry name" value="Gln-synt_C"/>
    <property type="match status" value="1"/>
</dbReference>
<proteinExistence type="inferred from homology"/>
<reference evidence="7 8" key="1">
    <citation type="submission" date="2024-10" db="EMBL/GenBank/DDBJ databases">
        <title>Updated reference genomes for cyclostephanoid diatoms.</title>
        <authorList>
            <person name="Roberts W.R."/>
            <person name="Alverson A.J."/>
        </authorList>
    </citation>
    <scope>NUCLEOTIDE SEQUENCE [LARGE SCALE GENOMIC DNA]</scope>
    <source>
        <strain evidence="7 8">AJA232-27</strain>
    </source>
</reference>
<evidence type="ECO:0000313" key="8">
    <source>
        <dbReference type="Proteomes" id="UP001530293"/>
    </source>
</evidence>
<comment type="caution">
    <text evidence="7">The sequence shown here is derived from an EMBL/GenBank/DDBJ whole genome shotgun (WGS) entry which is preliminary data.</text>
</comment>
<dbReference type="PANTHER" id="PTHR43785:SF2">
    <property type="entry name" value="TYPE-1 GLUTAMINE SYNTHETASE 1"/>
    <property type="match status" value="1"/>
</dbReference>
<evidence type="ECO:0000259" key="6">
    <source>
        <dbReference type="PROSITE" id="PS51987"/>
    </source>
</evidence>
<dbReference type="InterPro" id="IPR014746">
    <property type="entry name" value="Gln_synth/guanido_kin_cat_dom"/>
</dbReference>
<name>A0ABD3M2B2_9STRA</name>
<keyword evidence="8" id="KW-1185">Reference proteome</keyword>
<dbReference type="Gene3D" id="3.30.590.10">
    <property type="entry name" value="Glutamine synthetase/guanido kinase, catalytic domain"/>
    <property type="match status" value="1"/>
</dbReference>
<comment type="similarity">
    <text evidence="3 4">Belongs to the glutamine synthetase family.</text>
</comment>
<feature type="domain" description="GS catalytic" evidence="6">
    <location>
        <begin position="406"/>
        <end position="735"/>
    </location>
</feature>
<dbReference type="AlphaFoldDB" id="A0ABD3M2B2"/>
<dbReference type="Gene3D" id="3.40.50.850">
    <property type="entry name" value="Isochorismatase-like"/>
    <property type="match status" value="1"/>
</dbReference>
<sequence length="735" mass="80364">MAMAPSSPEPSLRSLVQQGTSKRTDFPLRPTSMALLVIDIQHELTTPGEDDGGYKNKTSFPRMIANTKRLIEAVRANRDNQQVGVRQGSEVIFTYLEAHTDDSRDVSLDYKLSGALLSNLPNPTSPAKFLPGISPILGKDISLPKTSCSVFQSTNLDYILRNLNVEQLVVCGQLTDQCIESAVRDAADLGYFVTVVDDACGATSDDSHQKGLSGMKGFARILPTEQLLSELCRNNDISGIESRCLSITDNIKSASCFEECVISIPNPSEYLRQKNQGYQAAILRSLRAAGVKFLRYAVVDAFNTIRCKTVPLPHALSLLPNRTMPKSKDLPLDPLENPVSIAEVCFAGLPPHADSPVPESNLSARNVLTLQPDLSSLRILPYAPRTAMVMCTAHNQQTNATSPLCTRGLLERMLFAAKECMGLEFTVGAEIEWQLFHRETKDGIPQPVDWSTFANTTSLNEQEDFLSMLYDQLADQDIPVELLHAESAPSQLEVVLRYSTDVMQLADDIVLCRETIASCAKFHGYKALFLPKTSMTTAGNGLHLHFSFRGVESTLDNTFSDPSQPSGISLEGQSFIEGILAHLSSLLSFSLPTSNSFRRVGPGCWTGSVIGWSIEDKEFPIRVCRDLSTRAITNVEYKLADATGNIYLVLASIIAAGLDGIQNRRVLRAEASGGSESESFPTSLAESLNKLKANELLRSLLGPELMTAYVAVRESILKSEEASLEAELLDAFKKS</sequence>
<dbReference type="InterPro" id="IPR008146">
    <property type="entry name" value="Gln_synth_cat_dom"/>
</dbReference>
<dbReference type="InterPro" id="IPR036380">
    <property type="entry name" value="Isochorismatase-like_sf"/>
</dbReference>
<dbReference type="InterPro" id="IPR036651">
    <property type="entry name" value="Gln_synt_N_sf"/>
</dbReference>
<evidence type="ECO:0000256" key="1">
    <source>
        <dbReference type="ARBA" id="ARBA00006336"/>
    </source>
</evidence>
<dbReference type="PANTHER" id="PTHR43785">
    <property type="entry name" value="GAMMA-GLUTAMYLPUTRESCINE SYNTHETASE"/>
    <property type="match status" value="1"/>
</dbReference>
<dbReference type="Gene3D" id="3.10.20.70">
    <property type="entry name" value="Glutamine synthetase, N-terminal domain"/>
    <property type="match status" value="1"/>
</dbReference>
<dbReference type="PROSITE" id="PS51987">
    <property type="entry name" value="GS_CATALYTIC"/>
    <property type="match status" value="1"/>
</dbReference>
<evidence type="ECO:0000256" key="5">
    <source>
        <dbReference type="SAM" id="MobiDB-lite"/>
    </source>
</evidence>
<keyword evidence="2" id="KW-0436">Ligase</keyword>
<dbReference type="Pfam" id="PF00120">
    <property type="entry name" value="Gln-synt_C"/>
    <property type="match status" value="1"/>
</dbReference>